<evidence type="ECO:0000256" key="3">
    <source>
        <dbReference type="PROSITE-ProRule" id="PRU00023"/>
    </source>
</evidence>
<dbReference type="PANTHER" id="PTHR24171:SF10">
    <property type="entry name" value="ANKYRIN REPEAT DOMAIN-CONTAINING PROTEIN 29-LIKE"/>
    <property type="match status" value="1"/>
</dbReference>
<keyword evidence="5" id="KW-1133">Transmembrane helix</keyword>
<feature type="region of interest" description="Disordered" evidence="4">
    <location>
        <begin position="30"/>
        <end position="50"/>
    </location>
</feature>
<dbReference type="EMBL" id="JAENGZ010000308">
    <property type="protein sequence ID" value="KAG6962419.1"/>
    <property type="molecule type" value="Genomic_DNA"/>
</dbReference>
<dbReference type="VEuPathDB" id="FungiDB:PC110_g11170"/>
<evidence type="ECO:0000256" key="4">
    <source>
        <dbReference type="SAM" id="MobiDB-lite"/>
    </source>
</evidence>
<organism evidence="7 8">
    <name type="scientific">Phytophthora cactorum</name>
    <dbReference type="NCBI Taxonomy" id="29920"/>
    <lineage>
        <taxon>Eukaryota</taxon>
        <taxon>Sar</taxon>
        <taxon>Stramenopiles</taxon>
        <taxon>Oomycota</taxon>
        <taxon>Peronosporomycetes</taxon>
        <taxon>Peronosporales</taxon>
        <taxon>Peronosporaceae</taxon>
        <taxon>Phytophthora</taxon>
    </lineage>
</organism>
<keyword evidence="2 3" id="KW-0040">ANK repeat</keyword>
<feature type="chain" id="PRO_5035937682" description="Ankyrin repeat-containing domain" evidence="6">
    <location>
        <begin position="18"/>
        <end position="1564"/>
    </location>
</feature>
<keyword evidence="5" id="KW-0812">Transmembrane</keyword>
<dbReference type="InterPro" id="IPR002110">
    <property type="entry name" value="Ankyrin_rpt"/>
</dbReference>
<keyword evidence="1" id="KW-0677">Repeat</keyword>
<evidence type="ECO:0000256" key="1">
    <source>
        <dbReference type="ARBA" id="ARBA00022737"/>
    </source>
</evidence>
<accession>A0A8T1UGC2</accession>
<dbReference type="Proteomes" id="UP000688947">
    <property type="component" value="Unassembled WGS sequence"/>
</dbReference>
<evidence type="ECO:0000313" key="7">
    <source>
        <dbReference type="EMBL" id="KAG6962419.1"/>
    </source>
</evidence>
<feature type="signal peptide" evidence="6">
    <location>
        <begin position="1"/>
        <end position="17"/>
    </location>
</feature>
<dbReference type="OrthoDB" id="194358at2759"/>
<comment type="caution">
    <text evidence="7">The sequence shown here is derived from an EMBL/GenBank/DDBJ whole genome shotgun (WGS) entry which is preliminary data.</text>
</comment>
<proteinExistence type="predicted"/>
<evidence type="ECO:0000256" key="5">
    <source>
        <dbReference type="SAM" id="Phobius"/>
    </source>
</evidence>
<feature type="transmembrane region" description="Helical" evidence="5">
    <location>
        <begin position="998"/>
        <end position="1019"/>
    </location>
</feature>
<dbReference type="SMART" id="SM00248">
    <property type="entry name" value="ANK"/>
    <property type="match status" value="3"/>
</dbReference>
<evidence type="ECO:0008006" key="9">
    <source>
        <dbReference type="Google" id="ProtNLM"/>
    </source>
</evidence>
<evidence type="ECO:0000256" key="2">
    <source>
        <dbReference type="ARBA" id="ARBA00023043"/>
    </source>
</evidence>
<reference evidence="7" key="1">
    <citation type="submission" date="2021-01" db="EMBL/GenBank/DDBJ databases">
        <title>Phytophthora aleatoria, a newly-described species from Pinus radiata is distinct from Phytophthora cactorum isolates based on comparative genomics.</title>
        <authorList>
            <person name="Mcdougal R."/>
            <person name="Panda P."/>
            <person name="Williams N."/>
            <person name="Studholme D.J."/>
        </authorList>
    </citation>
    <scope>NUCLEOTIDE SEQUENCE</scope>
    <source>
        <strain evidence="7">NZFS 3830</strain>
    </source>
</reference>
<name>A0A8T1UGC2_9STRA</name>
<dbReference type="Pfam" id="PF12796">
    <property type="entry name" value="Ank_2"/>
    <property type="match status" value="1"/>
</dbReference>
<sequence length="1564" mass="174980">MLWISMLLCTMMERSGARCPSVSVPYMEIDTEDNNTDGADDDDEPHASTEPVRVDELTFTRMRWAAQLANYLIAQCYLANRSNSGVPSSELKIELCVMLVKTFDWLSGVNCLSLFVRTTEALYLLDHEKDRRDLVQTLMDTIVEHVIANRDFQLLQGLCTMTFFRQPKGFSRLSPRTNGSEVFRALFQALSSTTELPSSPRREMVELQISQLIALRVFRGLLLLKLGGSATTSPKAYLRSCEISENIVYYTGLLTAHFQSILASPELALRESLDFFQQELFPTMDQIASQKLQCETGRLFTAIWNDDDEMEGATFDNGLLGAHKQFRVCKFTQATFLMQAVLVQEPSQDGEDTGDIPTEETSATPIYLAFSNRYVLHFDTLLRLPQPQFATGSFFRHCWQSANSGVLWRVKAQESQARKLGVCQHALHGMNAKLAAVSELLLDIPMYFHIAMLTQTRWGSYVTATLTMSLESDSSWSGILEVRSAFENIREFKKWPKDTTRLFCGDHVQLCNAPVAPRETVQTSTPLSNAVDTPASLPTVPAPVDHAFCTPVPAPMQQIDPPMTSAAPTFTPDVRSTTSFHKDVSVPMDRMSSFARSQPEQMRAPEATPASDEQWGNFLSKMPLDRRGATGAALGDEDAEEERVYRPLLFQSTGYASSELFRDSYEMHSRLPTVSSTAPLLGVEAAATDSSENQKQRHVFEPQIRLETLSSRAATAVLWITYLAFLLAMALPYLQSKGYLETAEELSGAVCKDEVRREPCIQVDKTRNVAQWAAYVANVSRYTGSIEIKLNVREQVNTSTLSELLSSLENSSTFQELQGVGTAWDMDRGANRVKINLEDEASSISEVDDGEVDQDAGYVLTYDTRLYGIDHDVTPATKDLVIDERNQSIWVECRSGGPCENVRLMEVTQDVDRLGGSGYDAYFAVVTFRGLYPNIFGKDVVYEFAYTQVLTVQKWLLGVGVVLVLWQNPVYAVSELYTTYLKALPYMATRFKQLSYRFLVLETLLIFVYTFVLSALQIFYLTQTWYFVGYDAFIQDSVHTFAKMHTGHPSLGKFLFLSVYVYLVMFVHLPPLAGDSTGLLTSTALHVEEKPRVDSYGFLTPDSNLFCVETAGWLLELAYQAYFDPPGCPSSSGYGELTLERYGFELITHLRSNLTDTHVVVAWSQEDHRRLVISFRGTTSKANWKSNLRADQTVLWIKSRGLRWRKSCLEKVKDVAAKIPLLNMALPRVHRGFWIAFRQHYDSCVPTSYRVVMDGDIVPGWPKFWGLYQHVGTEISLDVAGNLIVDPSFVERHLHNSSRRKTTMHGTNVYRVSIAKCLENLTTSHGSSVTMSEVEDQQAQEGVIRSHIDLAEAAANGSRAMVEFLLDNGVQIDTPGKDGTTPLCAAALWGNVAMVTYLLDKGAEVSARNEGTGWTALHAAAFQEHGKVVRLLLAHQADPKMVDAEGRRAVDYASISEATWPFFSAQGCTKSLKSDLVAKGIIRKIPDRPEQIQPNDKYESISSFSRPGSAYTRANMYPPLARRQSPAIKSRDGRFLTGPIDPLGDMPAELKSNQRPPSLKRMGL</sequence>
<keyword evidence="6" id="KW-0732">Signal</keyword>
<feature type="compositionally biased region" description="Acidic residues" evidence="4">
    <location>
        <begin position="30"/>
        <end position="44"/>
    </location>
</feature>
<gene>
    <name evidence="7" type="ORF">JG687_00007153</name>
</gene>
<feature type="repeat" description="ANK" evidence="3">
    <location>
        <begin position="1378"/>
        <end position="1410"/>
    </location>
</feature>
<dbReference type="PROSITE" id="PS50088">
    <property type="entry name" value="ANK_REPEAT"/>
    <property type="match status" value="2"/>
</dbReference>
<feature type="region of interest" description="Disordered" evidence="4">
    <location>
        <begin position="1522"/>
        <end position="1564"/>
    </location>
</feature>
<dbReference type="VEuPathDB" id="FungiDB:PC110_g11169"/>
<keyword evidence="5" id="KW-0472">Membrane</keyword>
<feature type="repeat" description="ANK" evidence="3">
    <location>
        <begin position="1412"/>
        <end position="1444"/>
    </location>
</feature>
<dbReference type="PROSITE" id="PS50297">
    <property type="entry name" value="ANK_REP_REGION"/>
    <property type="match status" value="2"/>
</dbReference>
<dbReference type="PANTHER" id="PTHR24171">
    <property type="entry name" value="ANKYRIN REPEAT DOMAIN-CONTAINING PROTEIN 39-RELATED"/>
    <property type="match status" value="1"/>
</dbReference>
<evidence type="ECO:0000313" key="8">
    <source>
        <dbReference type="Proteomes" id="UP000688947"/>
    </source>
</evidence>
<protein>
    <recommendedName>
        <fullName evidence="9">Ankyrin repeat-containing domain</fullName>
    </recommendedName>
</protein>
<evidence type="ECO:0000256" key="6">
    <source>
        <dbReference type="SAM" id="SignalP"/>
    </source>
</evidence>